<dbReference type="RefSeq" id="WP_121249777.1">
    <property type="nucleotide sequence ID" value="NZ_RBIL01000001.1"/>
</dbReference>
<organism evidence="1 2">
    <name type="scientific">Solirubrobacter pauli</name>
    <dbReference type="NCBI Taxonomy" id="166793"/>
    <lineage>
        <taxon>Bacteria</taxon>
        <taxon>Bacillati</taxon>
        <taxon>Actinomycetota</taxon>
        <taxon>Thermoleophilia</taxon>
        <taxon>Solirubrobacterales</taxon>
        <taxon>Solirubrobacteraceae</taxon>
        <taxon>Solirubrobacter</taxon>
    </lineage>
</organism>
<reference evidence="1 2" key="1">
    <citation type="submission" date="2018-10" db="EMBL/GenBank/DDBJ databases">
        <title>Genomic Encyclopedia of Archaeal and Bacterial Type Strains, Phase II (KMG-II): from individual species to whole genera.</title>
        <authorList>
            <person name="Goeker M."/>
        </authorList>
    </citation>
    <scope>NUCLEOTIDE SEQUENCE [LARGE SCALE GENOMIC DNA]</scope>
    <source>
        <strain evidence="1 2">DSM 14954</strain>
    </source>
</reference>
<evidence type="ECO:0000313" key="1">
    <source>
        <dbReference type="EMBL" id="RKQ92043.1"/>
    </source>
</evidence>
<keyword evidence="2" id="KW-1185">Reference proteome</keyword>
<dbReference type="Proteomes" id="UP000278962">
    <property type="component" value="Unassembled WGS sequence"/>
</dbReference>
<accession>A0A660LE06</accession>
<dbReference type="OrthoDB" id="5243953at2"/>
<name>A0A660LE06_9ACTN</name>
<dbReference type="AlphaFoldDB" id="A0A660LE06"/>
<sequence length="113" mass="13175">MAKKERLKAPEFEYRSDDGTTLVLRGSMTPATRLQYAEVAGGNILSREDAWQRSVEFLFERLAVRWEVADTPPIRKQKELLARYRFASQAERVWIRGVLREHLAEHFPEMTAP</sequence>
<comment type="caution">
    <text evidence="1">The sequence shown here is derived from an EMBL/GenBank/DDBJ whole genome shotgun (WGS) entry which is preliminary data.</text>
</comment>
<protein>
    <submittedName>
        <fullName evidence="1">Uncharacterized protein</fullName>
    </submittedName>
</protein>
<dbReference type="EMBL" id="RBIL01000001">
    <property type="protein sequence ID" value="RKQ92043.1"/>
    <property type="molecule type" value="Genomic_DNA"/>
</dbReference>
<evidence type="ECO:0000313" key="2">
    <source>
        <dbReference type="Proteomes" id="UP000278962"/>
    </source>
</evidence>
<gene>
    <name evidence="1" type="ORF">C8N24_1882</name>
</gene>
<proteinExistence type="predicted"/>